<evidence type="ECO:0000259" key="8">
    <source>
        <dbReference type="Pfam" id="PF00136"/>
    </source>
</evidence>
<evidence type="ECO:0000256" key="2">
    <source>
        <dbReference type="ARBA" id="ARBA00022679"/>
    </source>
</evidence>
<evidence type="ECO:0000259" key="9">
    <source>
        <dbReference type="Pfam" id="PF03104"/>
    </source>
</evidence>
<keyword evidence="3 7" id="KW-0548">Nucleotidyltransferase</keyword>
<dbReference type="Gene3D" id="3.90.1600.10">
    <property type="entry name" value="Palm domain of DNA polymerase"/>
    <property type="match status" value="2"/>
</dbReference>
<comment type="caution">
    <text evidence="10">The sequence shown here is derived from an EMBL/GenBank/DDBJ whole genome shotgun (WGS) entry which is preliminary data.</text>
</comment>
<dbReference type="NCBIfam" id="NF004421">
    <property type="entry name" value="PRK05762.1-2"/>
    <property type="match status" value="1"/>
</dbReference>
<dbReference type="EC" id="2.7.7.7" evidence="7"/>
<dbReference type="Pfam" id="PF00136">
    <property type="entry name" value="DNA_pol_B"/>
    <property type="match status" value="1"/>
</dbReference>
<dbReference type="GO" id="GO:0009432">
    <property type="term" value="P:SOS response"/>
    <property type="evidence" value="ECO:0007669"/>
    <property type="project" value="TreeGrafter"/>
</dbReference>
<dbReference type="GO" id="GO:0000166">
    <property type="term" value="F:nucleotide binding"/>
    <property type="evidence" value="ECO:0007669"/>
    <property type="project" value="InterPro"/>
</dbReference>
<feature type="domain" description="DNA-directed DNA polymerase family B multifunctional" evidence="8">
    <location>
        <begin position="405"/>
        <end position="764"/>
    </location>
</feature>
<evidence type="ECO:0000256" key="3">
    <source>
        <dbReference type="ARBA" id="ARBA00022695"/>
    </source>
</evidence>
<dbReference type="GO" id="GO:0003677">
    <property type="term" value="F:DNA binding"/>
    <property type="evidence" value="ECO:0007669"/>
    <property type="project" value="UniProtKB-KW"/>
</dbReference>
<dbReference type="InterPro" id="IPR036397">
    <property type="entry name" value="RNaseH_sf"/>
</dbReference>
<dbReference type="FunFam" id="3.90.1600.10:FF:000030">
    <property type="entry name" value="DNA polymerase II"/>
    <property type="match status" value="1"/>
</dbReference>
<dbReference type="Gene3D" id="2.40.50.590">
    <property type="match status" value="2"/>
</dbReference>
<dbReference type="CDD" id="cd05784">
    <property type="entry name" value="DNA_polB_II_exo"/>
    <property type="match status" value="1"/>
</dbReference>
<reference evidence="10 11" key="1">
    <citation type="journal article" date="2014" name="Int. J. Syst. Evol. Microbiol.">
        <title>Complete genome sequence of Corynebacterium casei LMG S-19264T (=DSM 44701T), isolated from a smear-ripened cheese.</title>
        <authorList>
            <consortium name="US DOE Joint Genome Institute (JGI-PGF)"/>
            <person name="Walter F."/>
            <person name="Albersmeier A."/>
            <person name="Kalinowski J."/>
            <person name="Ruckert C."/>
        </authorList>
    </citation>
    <scope>NUCLEOTIDE SEQUENCE [LARGE SCALE GENOMIC DNA]</scope>
    <source>
        <strain evidence="10 11">NBRC 110095</strain>
    </source>
</reference>
<dbReference type="InterPro" id="IPR017964">
    <property type="entry name" value="DNA-dir_DNA_pol_B_CS"/>
</dbReference>
<dbReference type="InterPro" id="IPR043502">
    <property type="entry name" value="DNA/RNA_pol_sf"/>
</dbReference>
<dbReference type="EMBL" id="BSPD01000027">
    <property type="protein sequence ID" value="GLS25194.1"/>
    <property type="molecule type" value="Genomic_DNA"/>
</dbReference>
<dbReference type="GO" id="GO:0003887">
    <property type="term" value="F:DNA-directed DNA polymerase activity"/>
    <property type="evidence" value="ECO:0007669"/>
    <property type="project" value="UniProtKB-KW"/>
</dbReference>
<dbReference type="Gene3D" id="3.30.420.10">
    <property type="entry name" value="Ribonuclease H-like superfamily/Ribonuclease H"/>
    <property type="match status" value="1"/>
</dbReference>
<dbReference type="InterPro" id="IPR006133">
    <property type="entry name" value="DNA-dir_DNA_pol_B_exonuc"/>
</dbReference>
<dbReference type="SMART" id="SM00486">
    <property type="entry name" value="POLBc"/>
    <property type="match status" value="1"/>
</dbReference>
<proteinExistence type="inferred from homology"/>
<evidence type="ECO:0000256" key="7">
    <source>
        <dbReference type="RuleBase" id="RU000442"/>
    </source>
</evidence>
<evidence type="ECO:0000256" key="5">
    <source>
        <dbReference type="ARBA" id="ARBA00023125"/>
    </source>
</evidence>
<dbReference type="GO" id="GO:0045004">
    <property type="term" value="P:DNA replication proofreading"/>
    <property type="evidence" value="ECO:0007669"/>
    <property type="project" value="TreeGrafter"/>
</dbReference>
<comment type="similarity">
    <text evidence="1 7">Belongs to the DNA polymerase type-B family.</text>
</comment>
<dbReference type="PANTHER" id="PTHR10322:SF23">
    <property type="entry name" value="DNA POLYMERASE DELTA CATALYTIC SUBUNIT"/>
    <property type="match status" value="1"/>
</dbReference>
<dbReference type="InterPro" id="IPR006172">
    <property type="entry name" value="DNA-dir_DNA_pol_B"/>
</dbReference>
<dbReference type="CDD" id="cd05537">
    <property type="entry name" value="POLBc_Pol_II"/>
    <property type="match status" value="1"/>
</dbReference>
<dbReference type="InterPro" id="IPR006134">
    <property type="entry name" value="DNA-dir_DNA_pol_B_multi_dom"/>
</dbReference>
<dbReference type="PANTHER" id="PTHR10322">
    <property type="entry name" value="DNA POLYMERASE CATALYTIC SUBUNIT"/>
    <property type="match status" value="1"/>
</dbReference>
<evidence type="ECO:0000313" key="11">
    <source>
        <dbReference type="Proteomes" id="UP001156870"/>
    </source>
</evidence>
<keyword evidence="2 7" id="KW-0808">Transferase</keyword>
<dbReference type="Proteomes" id="UP001156870">
    <property type="component" value="Unassembled WGS sequence"/>
</dbReference>
<dbReference type="PROSITE" id="PS00116">
    <property type="entry name" value="DNA_POLYMERASE_B"/>
    <property type="match status" value="1"/>
</dbReference>
<dbReference type="Pfam" id="PF21474">
    <property type="entry name" value="DNApolII_N"/>
    <property type="match status" value="1"/>
</dbReference>
<evidence type="ECO:0000313" key="10">
    <source>
        <dbReference type="EMBL" id="GLS25194.1"/>
    </source>
</evidence>
<dbReference type="PRINTS" id="PR00106">
    <property type="entry name" value="DNAPOLB"/>
</dbReference>
<sequence>MSHTKPLITPTPHSEKRLTGFLLTRHWHDTEQGVVIECWFSTDDGPLQVCVSEQESVFFIEQADTDRLSPLLGVQRGWRTKPLPLKSTENNAITALYFRSHKRAREAANTLRREISVWEADIRPAERFLMERFITGGVDLFGHIQSVKPHSGAPYSRVLNPVLQPSEYHPTLRVVSIDIETSMDAQTLFSIAVVRCCGVTDVESGKRVFLVADELNGAREETDDFTVVLCATESECITAFLEWVDEYDPDVLIGWNVVGFDMWVLHQLCKRLSIPFRLGRTRSVVSWRIDQEDRERRYITVPGRVVLDGIELLRTAFYNFDSFSLEFVANELLGAGKLIAGSHRGEDIAHYYQVDRRHLARYNIKDCELVGDIFDKTDLINFAIARTQMTGMLMDRSGGAVASFEFAYLPRMHRKGYVAPNLGELQSNIVSPGGYVLDSKPGLYENVLVLDFKSLYPSIIRTFAIDPYGFWFAKHNTLSESERVPGFNDACFAKNHHILPELIRSLWQKRDEAKHSQNASLSYAIKIIMNSFYGVLGSSGCRFFDPRIASSITLRGHQIIQQSKEWIEQQYTVVYGDTDSVFVLLGEEVTCTQAVVIGNDLAKGLNEWWRTRLEKEFDITSHLEIEFETHYRKFFMPTIRGSELGSKKRYAGISVSSKGEELIFRGLESVRSDWTPLAKKFQQSLYEKIFYEQPYKNYLKHQVESVFSGECDDLLVYKKRLRRQLYEYQRNIPPHVQAAKKLSEAGLKIRKGDWIEYVITTSGAEPLSLRKSPLDYQHYIDKQLAPVADSLLMFLGERFSELTDRQFGLF</sequence>
<dbReference type="InterPro" id="IPR012337">
    <property type="entry name" value="RNaseH-like_sf"/>
</dbReference>
<gene>
    <name evidence="10" type="ORF">GCM10007877_09080</name>
</gene>
<keyword evidence="4 7" id="KW-0239">DNA-directed DNA polymerase</keyword>
<evidence type="ECO:0000256" key="6">
    <source>
        <dbReference type="ARBA" id="ARBA00049244"/>
    </source>
</evidence>
<dbReference type="InterPro" id="IPR050240">
    <property type="entry name" value="DNA_pol_type-B"/>
</dbReference>
<dbReference type="SUPFAM" id="SSF53098">
    <property type="entry name" value="Ribonuclease H-like"/>
    <property type="match status" value="1"/>
</dbReference>
<dbReference type="Gene3D" id="1.10.132.60">
    <property type="entry name" value="DNA polymerase family B, C-terminal domain"/>
    <property type="match status" value="1"/>
</dbReference>
<dbReference type="RefSeq" id="WP_232594539.1">
    <property type="nucleotide sequence ID" value="NZ_BSPD01000027.1"/>
</dbReference>
<dbReference type="SUPFAM" id="SSF56672">
    <property type="entry name" value="DNA/RNA polymerases"/>
    <property type="match status" value="1"/>
</dbReference>
<protein>
    <recommendedName>
        <fullName evidence="7">DNA polymerase</fullName>
        <ecNumber evidence="7">2.7.7.7</ecNumber>
    </recommendedName>
</protein>
<keyword evidence="5 7" id="KW-0238">DNA-binding</keyword>
<comment type="catalytic activity">
    <reaction evidence="6 7">
        <text>DNA(n) + a 2'-deoxyribonucleoside 5'-triphosphate = DNA(n+1) + diphosphate</text>
        <dbReference type="Rhea" id="RHEA:22508"/>
        <dbReference type="Rhea" id="RHEA-COMP:17339"/>
        <dbReference type="Rhea" id="RHEA-COMP:17340"/>
        <dbReference type="ChEBI" id="CHEBI:33019"/>
        <dbReference type="ChEBI" id="CHEBI:61560"/>
        <dbReference type="ChEBI" id="CHEBI:173112"/>
        <dbReference type="EC" id="2.7.7.7"/>
    </reaction>
</comment>
<dbReference type="Pfam" id="PF03104">
    <property type="entry name" value="DNA_pol_B_exo1"/>
    <property type="match status" value="1"/>
</dbReference>
<keyword evidence="7" id="KW-0235">DNA replication</keyword>
<organism evidence="10 11">
    <name type="scientific">Marinibactrum halimedae</name>
    <dbReference type="NCBI Taxonomy" id="1444977"/>
    <lineage>
        <taxon>Bacteria</taxon>
        <taxon>Pseudomonadati</taxon>
        <taxon>Pseudomonadota</taxon>
        <taxon>Gammaproteobacteria</taxon>
        <taxon>Cellvibrionales</taxon>
        <taxon>Cellvibrionaceae</taxon>
        <taxon>Marinibactrum</taxon>
    </lineage>
</organism>
<accession>A0AA37T2Z7</accession>
<keyword evidence="11" id="KW-1185">Reference proteome</keyword>
<dbReference type="InterPro" id="IPR042087">
    <property type="entry name" value="DNA_pol_B_thumb"/>
</dbReference>
<dbReference type="AlphaFoldDB" id="A0AA37T2Z7"/>
<evidence type="ECO:0000256" key="1">
    <source>
        <dbReference type="ARBA" id="ARBA00005755"/>
    </source>
</evidence>
<dbReference type="GO" id="GO:0008296">
    <property type="term" value="F:3'-5'-DNA exonuclease activity"/>
    <property type="evidence" value="ECO:0007669"/>
    <property type="project" value="TreeGrafter"/>
</dbReference>
<name>A0AA37T2Z7_9GAMM</name>
<evidence type="ECO:0000256" key="4">
    <source>
        <dbReference type="ARBA" id="ARBA00022932"/>
    </source>
</evidence>
<feature type="domain" description="DNA-directed DNA polymerase family B exonuclease" evidence="9">
    <location>
        <begin position="116"/>
        <end position="326"/>
    </location>
</feature>
<dbReference type="InterPro" id="IPR023211">
    <property type="entry name" value="DNA_pol_palm_dom_sf"/>
</dbReference>